<protein>
    <submittedName>
        <fullName evidence="1">Uncharacterized protein</fullName>
    </submittedName>
</protein>
<name>A0ABY7IV45_STRNI</name>
<proteinExistence type="predicted"/>
<accession>A0ABY7IV45</accession>
<dbReference type="RefSeq" id="WP_266449263.1">
    <property type="nucleotide sequence ID" value="NZ_CP114203.1"/>
</dbReference>
<dbReference type="EMBL" id="CP114203">
    <property type="protein sequence ID" value="WAU02210.1"/>
    <property type="molecule type" value="Genomic_DNA"/>
</dbReference>
<gene>
    <name evidence="1" type="ORF">STRNI_000201</name>
</gene>
<keyword evidence="2" id="KW-1185">Reference proteome</keyword>
<dbReference type="GeneID" id="301329413"/>
<reference evidence="1 2" key="1">
    <citation type="submission" date="2022-12" db="EMBL/GenBank/DDBJ databases">
        <authorList>
            <person name="Ruckert C."/>
            <person name="Busche T."/>
            <person name="Kalinowski J."/>
            <person name="Wittmann C."/>
        </authorList>
    </citation>
    <scope>NUCLEOTIDE SEQUENCE [LARGE SCALE GENOMIC DNA]</scope>
    <source>
        <strain evidence="1 2">DSM 40276</strain>
    </source>
</reference>
<sequence>MALIRAGLGFDLKGPPLTDSSWEHVLFPPEEDYPTYDWPIRLGDADRLPDGLIGYYATAGEPGDEISYDRLHAVDPLDDSGYTIPIGKDEGLAMPARTTCQEPLTHHLLLLADPHVPVHATTGILTIASLALPADLIHQSLLRIRASFRLNPLLAPVRQAAAQEEDEPIPPGLVMPQPASWHGTWTWAEPFRPGSEDDVPE</sequence>
<dbReference type="Proteomes" id="UP001210169">
    <property type="component" value="Chromosome"/>
</dbReference>
<organism evidence="1 2">
    <name type="scientific">Streptomyces nigrescens</name>
    <dbReference type="NCBI Taxonomy" id="1920"/>
    <lineage>
        <taxon>Bacteria</taxon>
        <taxon>Bacillati</taxon>
        <taxon>Actinomycetota</taxon>
        <taxon>Actinomycetes</taxon>
        <taxon>Kitasatosporales</taxon>
        <taxon>Streptomycetaceae</taxon>
        <taxon>Streptomyces</taxon>
    </lineage>
</organism>
<evidence type="ECO:0000313" key="1">
    <source>
        <dbReference type="EMBL" id="WAU02210.1"/>
    </source>
</evidence>
<evidence type="ECO:0000313" key="2">
    <source>
        <dbReference type="Proteomes" id="UP001210169"/>
    </source>
</evidence>